<dbReference type="CDD" id="cd01109">
    <property type="entry name" value="HTH_YyaN"/>
    <property type="match status" value="1"/>
</dbReference>
<dbReference type="InterPro" id="IPR009061">
    <property type="entry name" value="DNA-bd_dom_put_sf"/>
</dbReference>
<dbReference type="InterPro" id="IPR015358">
    <property type="entry name" value="Tscrpt_reg_MerR_DNA-bd"/>
</dbReference>
<dbReference type="Pfam" id="PF09278">
    <property type="entry name" value="MerR-DNA-bind"/>
    <property type="match status" value="1"/>
</dbReference>
<gene>
    <name evidence="6" type="ORF">ACFQ4R_00355</name>
</gene>
<dbReference type="InterPro" id="IPR000551">
    <property type="entry name" value="MerR-type_HTH_dom"/>
</dbReference>
<comment type="caution">
    <text evidence="6">The sequence shown here is derived from an EMBL/GenBank/DDBJ whole genome shotgun (WGS) entry which is preliminary data.</text>
</comment>
<keyword evidence="2" id="KW-0805">Transcription regulation</keyword>
<dbReference type="InterPro" id="IPR047057">
    <property type="entry name" value="MerR_fam"/>
</dbReference>
<dbReference type="PANTHER" id="PTHR30204">
    <property type="entry name" value="REDOX-CYCLING DRUG-SENSING TRANSCRIPTIONAL ACTIVATOR SOXR"/>
    <property type="match status" value="1"/>
</dbReference>
<evidence type="ECO:0000256" key="4">
    <source>
        <dbReference type="ARBA" id="ARBA00023163"/>
    </source>
</evidence>
<keyword evidence="3" id="KW-0238">DNA-binding</keyword>
<keyword evidence="4" id="KW-0804">Transcription</keyword>
<keyword evidence="1" id="KW-0678">Repressor</keyword>
<organism evidence="6 7">
    <name type="scientific">Lapidilactobacillus gannanensis</name>
    <dbReference type="NCBI Taxonomy" id="2486002"/>
    <lineage>
        <taxon>Bacteria</taxon>
        <taxon>Bacillati</taxon>
        <taxon>Bacillota</taxon>
        <taxon>Bacilli</taxon>
        <taxon>Lactobacillales</taxon>
        <taxon>Lactobacillaceae</taxon>
        <taxon>Lapidilactobacillus</taxon>
    </lineage>
</organism>
<evidence type="ECO:0000313" key="7">
    <source>
        <dbReference type="Proteomes" id="UP001597191"/>
    </source>
</evidence>
<protein>
    <submittedName>
        <fullName evidence="6">MerR family transcriptional regulator</fullName>
    </submittedName>
</protein>
<feature type="domain" description="HTH merR-type" evidence="5">
    <location>
        <begin position="1"/>
        <end position="47"/>
    </location>
</feature>
<proteinExistence type="predicted"/>
<name>A0ABW4BJP3_9LACO</name>
<evidence type="ECO:0000256" key="1">
    <source>
        <dbReference type="ARBA" id="ARBA00022491"/>
    </source>
</evidence>
<dbReference type="PANTHER" id="PTHR30204:SF69">
    <property type="entry name" value="MERR-FAMILY TRANSCRIPTIONAL REGULATOR"/>
    <property type="match status" value="1"/>
</dbReference>
<evidence type="ECO:0000256" key="3">
    <source>
        <dbReference type="ARBA" id="ARBA00023125"/>
    </source>
</evidence>
<dbReference type="SUPFAM" id="SSF46955">
    <property type="entry name" value="Putative DNA-binding domain"/>
    <property type="match status" value="1"/>
</dbReference>
<evidence type="ECO:0000256" key="2">
    <source>
        <dbReference type="ARBA" id="ARBA00023015"/>
    </source>
</evidence>
<evidence type="ECO:0000313" key="6">
    <source>
        <dbReference type="EMBL" id="MFD1410083.1"/>
    </source>
</evidence>
<dbReference type="PROSITE" id="PS50937">
    <property type="entry name" value="HTH_MERR_2"/>
    <property type="match status" value="1"/>
</dbReference>
<dbReference type="Proteomes" id="UP001597191">
    <property type="component" value="Unassembled WGS sequence"/>
</dbReference>
<dbReference type="RefSeq" id="WP_125648418.1">
    <property type="nucleotide sequence ID" value="NZ_JBHTOH010000006.1"/>
</dbReference>
<accession>A0ABW4BJP3</accession>
<dbReference type="EMBL" id="JBHTOH010000006">
    <property type="protein sequence ID" value="MFD1410083.1"/>
    <property type="molecule type" value="Genomic_DNA"/>
</dbReference>
<keyword evidence="7" id="KW-1185">Reference proteome</keyword>
<sequence>MGLLPFLARDDNSHRHFSEDDIGMLELINCLKCTGMPLAKIRQFIEMTEAGADTLPARLALIKQQKEDIEARIAQDQAYLAKVADKIDIYQKAVAAATTQKHN</sequence>
<reference evidence="7" key="1">
    <citation type="journal article" date="2019" name="Int. J. Syst. Evol. Microbiol.">
        <title>The Global Catalogue of Microorganisms (GCM) 10K type strain sequencing project: providing services to taxonomists for standard genome sequencing and annotation.</title>
        <authorList>
            <consortium name="The Broad Institute Genomics Platform"/>
            <consortium name="The Broad Institute Genome Sequencing Center for Infectious Disease"/>
            <person name="Wu L."/>
            <person name="Ma J."/>
        </authorList>
    </citation>
    <scope>NUCLEOTIDE SEQUENCE [LARGE SCALE GENOMIC DNA]</scope>
    <source>
        <strain evidence="7">CCM 8937</strain>
    </source>
</reference>
<evidence type="ECO:0000259" key="5">
    <source>
        <dbReference type="PROSITE" id="PS50937"/>
    </source>
</evidence>
<dbReference type="Gene3D" id="1.10.1660.10">
    <property type="match status" value="1"/>
</dbReference>